<feature type="compositionally biased region" description="Polar residues" evidence="1">
    <location>
        <begin position="165"/>
        <end position="175"/>
    </location>
</feature>
<evidence type="ECO:0000313" key="3">
    <source>
        <dbReference type="EMBL" id="RZC70319.1"/>
    </source>
</evidence>
<dbReference type="Gramene" id="RZC70319">
    <property type="protein sequence ID" value="RZC70319"/>
    <property type="gene ID" value="C5167_033443"/>
</dbReference>
<evidence type="ECO:0000313" key="4">
    <source>
        <dbReference type="Proteomes" id="UP000316621"/>
    </source>
</evidence>
<organism evidence="3 4">
    <name type="scientific">Papaver somniferum</name>
    <name type="common">Opium poppy</name>
    <dbReference type="NCBI Taxonomy" id="3469"/>
    <lineage>
        <taxon>Eukaryota</taxon>
        <taxon>Viridiplantae</taxon>
        <taxon>Streptophyta</taxon>
        <taxon>Embryophyta</taxon>
        <taxon>Tracheophyta</taxon>
        <taxon>Spermatophyta</taxon>
        <taxon>Magnoliopsida</taxon>
        <taxon>Ranunculales</taxon>
        <taxon>Papaveraceae</taxon>
        <taxon>Papaveroideae</taxon>
        <taxon>Papaver</taxon>
    </lineage>
</organism>
<keyword evidence="4" id="KW-1185">Reference proteome</keyword>
<protein>
    <submittedName>
        <fullName evidence="3">Uncharacterized protein</fullName>
    </submittedName>
</protein>
<name>A0A4Y7KEC6_PAPSO</name>
<dbReference type="OMA" id="PPLEYNT"/>
<feature type="region of interest" description="Disordered" evidence="1">
    <location>
        <begin position="119"/>
        <end position="180"/>
    </location>
</feature>
<dbReference type="AlphaFoldDB" id="A0A4Y7KEC6"/>
<feature type="compositionally biased region" description="Acidic residues" evidence="1">
    <location>
        <begin position="121"/>
        <end position="132"/>
    </location>
</feature>
<gene>
    <name evidence="3" type="ORF">C5167_033443</name>
</gene>
<evidence type="ECO:0000256" key="1">
    <source>
        <dbReference type="SAM" id="MobiDB-lite"/>
    </source>
</evidence>
<keyword evidence="2" id="KW-0812">Transmembrane</keyword>
<feature type="transmembrane region" description="Helical" evidence="2">
    <location>
        <begin position="50"/>
        <end position="71"/>
    </location>
</feature>
<keyword evidence="2" id="KW-0472">Membrane</keyword>
<dbReference type="OrthoDB" id="1917730at2759"/>
<proteinExistence type="predicted"/>
<sequence length="200" mass="22992">MPLLLIKHILDHFSFSQACKVSVTLFLIIPLSPVLISLSFFLFFSFLITLPILCILISAYLFFSILSRFSVRSFLKLSLILCLRVLDSTNNSNTSTKSATGDETCDDNQVSVVFDPSEVPSFDDLEEDQEEEENKRDDECEESSSIYDHDHDHCEKKKRRKSIDSNRSLNVQPMKSFNPFDDGTFSQILTFWKKKEGQRV</sequence>
<keyword evidence="2" id="KW-1133">Transmembrane helix</keyword>
<accession>A0A4Y7KEC6</accession>
<dbReference type="EMBL" id="CM010721">
    <property type="protein sequence ID" value="RZC70319.1"/>
    <property type="molecule type" value="Genomic_DNA"/>
</dbReference>
<evidence type="ECO:0000256" key="2">
    <source>
        <dbReference type="SAM" id="Phobius"/>
    </source>
</evidence>
<reference evidence="3 4" key="1">
    <citation type="journal article" date="2018" name="Science">
        <title>The opium poppy genome and morphinan production.</title>
        <authorList>
            <person name="Guo L."/>
            <person name="Winzer T."/>
            <person name="Yang X."/>
            <person name="Li Y."/>
            <person name="Ning Z."/>
            <person name="He Z."/>
            <person name="Teodor R."/>
            <person name="Lu Y."/>
            <person name="Bowser T.A."/>
            <person name="Graham I.A."/>
            <person name="Ye K."/>
        </authorList>
    </citation>
    <scope>NUCLEOTIDE SEQUENCE [LARGE SCALE GENOMIC DNA]</scope>
    <source>
        <strain evidence="4">cv. HN1</strain>
        <tissue evidence="3">Leaves</tissue>
    </source>
</reference>
<feature type="transmembrane region" description="Helical" evidence="2">
    <location>
        <begin position="21"/>
        <end position="44"/>
    </location>
</feature>
<dbReference type="Proteomes" id="UP000316621">
    <property type="component" value="Chromosome 7"/>
</dbReference>